<dbReference type="RefSeq" id="WP_076365768.1">
    <property type="nucleotide sequence ID" value="NZ_FTOM01000004.1"/>
</dbReference>
<organism evidence="1 2">
    <name type="scientific">Phaeovulum vinaykumarii</name>
    <dbReference type="NCBI Taxonomy" id="407234"/>
    <lineage>
        <taxon>Bacteria</taxon>
        <taxon>Pseudomonadati</taxon>
        <taxon>Pseudomonadota</taxon>
        <taxon>Alphaproteobacteria</taxon>
        <taxon>Rhodobacterales</taxon>
        <taxon>Paracoccaceae</taxon>
        <taxon>Phaeovulum</taxon>
    </lineage>
</organism>
<gene>
    <name evidence="1" type="ORF">SAMN05421795_104161</name>
</gene>
<reference evidence="2" key="1">
    <citation type="submission" date="2017-01" db="EMBL/GenBank/DDBJ databases">
        <authorList>
            <person name="Varghese N."/>
            <person name="Submissions S."/>
        </authorList>
    </citation>
    <scope>NUCLEOTIDE SEQUENCE [LARGE SCALE GENOMIC DNA]</scope>
    <source>
        <strain evidence="2">DSM 18714</strain>
    </source>
</reference>
<evidence type="ECO:0000313" key="2">
    <source>
        <dbReference type="Proteomes" id="UP000186098"/>
    </source>
</evidence>
<sequence length="94" mass="10559">MTDPMQTLASLRRPRLLIRAARFALRDYNRRRDLKRLMRAQIVPTPPQAIEILLAEEARLEIARQGAGPGYDPGRHIAILVALMGEARLVAPHG</sequence>
<dbReference type="AlphaFoldDB" id="A0A1N7LVE4"/>
<dbReference type="STRING" id="407234.SAMN05421795_104161"/>
<dbReference type="InterPro" id="IPR045516">
    <property type="entry name" value="DUF6477"/>
</dbReference>
<dbReference type="Pfam" id="PF20083">
    <property type="entry name" value="DUF6477"/>
    <property type="match status" value="1"/>
</dbReference>
<name>A0A1N7LVE4_9RHOB</name>
<dbReference type="EMBL" id="FTOM01000004">
    <property type="protein sequence ID" value="SIS77754.1"/>
    <property type="molecule type" value="Genomic_DNA"/>
</dbReference>
<evidence type="ECO:0000313" key="1">
    <source>
        <dbReference type="EMBL" id="SIS77754.1"/>
    </source>
</evidence>
<protein>
    <submittedName>
        <fullName evidence="1">Uncharacterized protein</fullName>
    </submittedName>
</protein>
<dbReference type="OrthoDB" id="7875218at2"/>
<proteinExistence type="predicted"/>
<keyword evidence="2" id="KW-1185">Reference proteome</keyword>
<dbReference type="Proteomes" id="UP000186098">
    <property type="component" value="Unassembled WGS sequence"/>
</dbReference>
<accession>A0A1N7LVE4</accession>